<protein>
    <submittedName>
        <fullName evidence="1">Uncharacterized protein</fullName>
    </submittedName>
</protein>
<name>W4LPK0_9BACT</name>
<organism evidence="1 2">
    <name type="scientific">Candidatus Entotheonella gemina</name>
    <dbReference type="NCBI Taxonomy" id="1429439"/>
    <lineage>
        <taxon>Bacteria</taxon>
        <taxon>Pseudomonadati</taxon>
        <taxon>Nitrospinota/Tectimicrobiota group</taxon>
        <taxon>Candidatus Tectimicrobiota</taxon>
        <taxon>Candidatus Entotheonellia</taxon>
        <taxon>Candidatus Entotheonellales</taxon>
        <taxon>Candidatus Entotheonellaceae</taxon>
        <taxon>Candidatus Entotheonella</taxon>
    </lineage>
</organism>
<dbReference type="Proteomes" id="UP000019140">
    <property type="component" value="Unassembled WGS sequence"/>
</dbReference>
<dbReference type="EMBL" id="AZHX01001803">
    <property type="protein sequence ID" value="ETW99680.1"/>
    <property type="molecule type" value="Genomic_DNA"/>
</dbReference>
<accession>W4LPK0</accession>
<gene>
    <name evidence="1" type="ORF">ETSY2_40395</name>
</gene>
<dbReference type="HOGENOM" id="CLU_2407794_0_0_7"/>
<proteinExistence type="predicted"/>
<evidence type="ECO:0000313" key="2">
    <source>
        <dbReference type="Proteomes" id="UP000019140"/>
    </source>
</evidence>
<keyword evidence="2" id="KW-1185">Reference proteome</keyword>
<sequence length="92" mass="11124">MVVLRDTHRFELTVASEEDVWVARLNEWVPGRLWPTKHVLRSFDSRQEAINALIRKWRILFPEEPELEWRECTIEPTPQLPRRRRRPAPKNA</sequence>
<comment type="caution">
    <text evidence="1">The sequence shown here is derived from an EMBL/GenBank/DDBJ whole genome shotgun (WGS) entry which is preliminary data.</text>
</comment>
<reference evidence="1 2" key="1">
    <citation type="journal article" date="2014" name="Nature">
        <title>An environmental bacterial taxon with a large and distinct metabolic repertoire.</title>
        <authorList>
            <person name="Wilson M.C."/>
            <person name="Mori T."/>
            <person name="Ruckert C."/>
            <person name="Uria A.R."/>
            <person name="Helf M.J."/>
            <person name="Takada K."/>
            <person name="Gernert C."/>
            <person name="Steffens U.A."/>
            <person name="Heycke N."/>
            <person name="Schmitt S."/>
            <person name="Rinke C."/>
            <person name="Helfrich E.J."/>
            <person name="Brachmann A.O."/>
            <person name="Gurgui C."/>
            <person name="Wakimoto T."/>
            <person name="Kracht M."/>
            <person name="Crusemann M."/>
            <person name="Hentschel U."/>
            <person name="Abe I."/>
            <person name="Matsunaga S."/>
            <person name="Kalinowski J."/>
            <person name="Takeyama H."/>
            <person name="Piel J."/>
        </authorList>
    </citation>
    <scope>NUCLEOTIDE SEQUENCE [LARGE SCALE GENOMIC DNA]</scope>
    <source>
        <strain evidence="2">TSY2</strain>
    </source>
</reference>
<dbReference type="AlphaFoldDB" id="W4LPK0"/>
<evidence type="ECO:0000313" key="1">
    <source>
        <dbReference type="EMBL" id="ETW99680.1"/>
    </source>
</evidence>